<evidence type="ECO:0000313" key="2">
    <source>
        <dbReference type="Proteomes" id="UP000789342"/>
    </source>
</evidence>
<comment type="caution">
    <text evidence="1">The sequence shown here is derived from an EMBL/GenBank/DDBJ whole genome shotgun (WGS) entry which is preliminary data.</text>
</comment>
<accession>A0A9N9NTF3</accession>
<dbReference type="AlphaFoldDB" id="A0A9N9NTF3"/>
<feature type="non-terminal residue" evidence="1">
    <location>
        <position position="57"/>
    </location>
</feature>
<evidence type="ECO:0000313" key="1">
    <source>
        <dbReference type="EMBL" id="CAG8769756.1"/>
    </source>
</evidence>
<sequence>FVDCAKRFTALNITMAKIIDGKAIAKYNNSFSGNMATNEIDKTVLFLLNDVKHDFNT</sequence>
<keyword evidence="2" id="KW-1185">Reference proteome</keyword>
<dbReference type="Proteomes" id="UP000789342">
    <property type="component" value="Unassembled WGS sequence"/>
</dbReference>
<dbReference type="EMBL" id="CAJVPV010045755">
    <property type="protein sequence ID" value="CAG8769756.1"/>
    <property type="molecule type" value="Genomic_DNA"/>
</dbReference>
<proteinExistence type="predicted"/>
<protein>
    <submittedName>
        <fullName evidence="1">1572_t:CDS:1</fullName>
    </submittedName>
</protein>
<reference evidence="1" key="1">
    <citation type="submission" date="2021-06" db="EMBL/GenBank/DDBJ databases">
        <authorList>
            <person name="Kallberg Y."/>
            <person name="Tangrot J."/>
            <person name="Rosling A."/>
        </authorList>
    </citation>
    <scope>NUCLEOTIDE SEQUENCE</scope>
    <source>
        <strain evidence="1">CL551</strain>
    </source>
</reference>
<feature type="non-terminal residue" evidence="1">
    <location>
        <position position="1"/>
    </location>
</feature>
<gene>
    <name evidence="1" type="ORF">AMORRO_LOCUS16510</name>
</gene>
<organism evidence="1 2">
    <name type="scientific">Acaulospora morrowiae</name>
    <dbReference type="NCBI Taxonomy" id="94023"/>
    <lineage>
        <taxon>Eukaryota</taxon>
        <taxon>Fungi</taxon>
        <taxon>Fungi incertae sedis</taxon>
        <taxon>Mucoromycota</taxon>
        <taxon>Glomeromycotina</taxon>
        <taxon>Glomeromycetes</taxon>
        <taxon>Diversisporales</taxon>
        <taxon>Acaulosporaceae</taxon>
        <taxon>Acaulospora</taxon>
    </lineage>
</organism>
<name>A0A9N9NTF3_9GLOM</name>